<dbReference type="EMBL" id="CP036267">
    <property type="protein sequence ID" value="QDT33265.1"/>
    <property type="molecule type" value="Genomic_DNA"/>
</dbReference>
<evidence type="ECO:0008006" key="4">
    <source>
        <dbReference type="Google" id="ProtNLM"/>
    </source>
</evidence>
<protein>
    <recommendedName>
        <fullName evidence="4">Signal transduction histidine kinase dimerisation/phosphoacceptor domain-containing protein</fullName>
    </recommendedName>
</protein>
<reference evidence="2 3" key="1">
    <citation type="submission" date="2019-02" db="EMBL/GenBank/DDBJ databases">
        <title>Deep-cultivation of Planctomycetes and their phenomic and genomic characterization uncovers novel biology.</title>
        <authorList>
            <person name="Wiegand S."/>
            <person name="Jogler M."/>
            <person name="Boedeker C."/>
            <person name="Pinto D."/>
            <person name="Vollmers J."/>
            <person name="Rivas-Marin E."/>
            <person name="Kohn T."/>
            <person name="Peeters S.H."/>
            <person name="Heuer A."/>
            <person name="Rast P."/>
            <person name="Oberbeckmann S."/>
            <person name="Bunk B."/>
            <person name="Jeske O."/>
            <person name="Meyerdierks A."/>
            <person name="Storesund J.E."/>
            <person name="Kallscheuer N."/>
            <person name="Luecker S."/>
            <person name="Lage O.M."/>
            <person name="Pohl T."/>
            <person name="Merkel B.J."/>
            <person name="Hornburger P."/>
            <person name="Mueller R.-W."/>
            <person name="Bruemmer F."/>
            <person name="Labrenz M."/>
            <person name="Spormann A.M."/>
            <person name="Op den Camp H."/>
            <person name="Overmann J."/>
            <person name="Amann R."/>
            <person name="Jetten M.S.M."/>
            <person name="Mascher T."/>
            <person name="Medema M.H."/>
            <person name="Devos D.P."/>
            <person name="Kaster A.-K."/>
            <person name="Ovreas L."/>
            <person name="Rohde M."/>
            <person name="Galperin M.Y."/>
            <person name="Jogler C."/>
        </authorList>
    </citation>
    <scope>NUCLEOTIDE SEQUENCE [LARGE SCALE GENOMIC DNA]</scope>
    <source>
        <strain evidence="2 3">Mal48</strain>
    </source>
</reference>
<evidence type="ECO:0000313" key="3">
    <source>
        <dbReference type="Proteomes" id="UP000315724"/>
    </source>
</evidence>
<evidence type="ECO:0000256" key="1">
    <source>
        <dbReference type="SAM" id="MobiDB-lite"/>
    </source>
</evidence>
<gene>
    <name evidence="2" type="ORF">Mal48_25180</name>
</gene>
<dbReference type="RefSeq" id="WP_145199313.1">
    <property type="nucleotide sequence ID" value="NZ_CP036267.1"/>
</dbReference>
<proteinExistence type="predicted"/>
<dbReference type="KEGG" id="tpol:Mal48_25180"/>
<name>A0A517QNR2_9PLAN</name>
<accession>A0A517QNR2</accession>
<dbReference type="AlphaFoldDB" id="A0A517QNR2"/>
<dbReference type="Proteomes" id="UP000315724">
    <property type="component" value="Chromosome"/>
</dbReference>
<keyword evidence="3" id="KW-1185">Reference proteome</keyword>
<sequence>MSSEKDLSPSTKTGRHEQLRQLQHDMKTYLGVVTMGLQALEVVREDPEEFAELSQTIAEEGVEPLKQVVAEIVDLAMNEQE</sequence>
<dbReference type="OrthoDB" id="287153at2"/>
<feature type="region of interest" description="Disordered" evidence="1">
    <location>
        <begin position="1"/>
        <end position="21"/>
    </location>
</feature>
<organism evidence="2 3">
    <name type="scientific">Thalassoglobus polymorphus</name>
    <dbReference type="NCBI Taxonomy" id="2527994"/>
    <lineage>
        <taxon>Bacteria</taxon>
        <taxon>Pseudomonadati</taxon>
        <taxon>Planctomycetota</taxon>
        <taxon>Planctomycetia</taxon>
        <taxon>Planctomycetales</taxon>
        <taxon>Planctomycetaceae</taxon>
        <taxon>Thalassoglobus</taxon>
    </lineage>
</organism>
<evidence type="ECO:0000313" key="2">
    <source>
        <dbReference type="EMBL" id="QDT33265.1"/>
    </source>
</evidence>